<accession>A0A3S0JUD2</accession>
<dbReference type="RefSeq" id="WP_126472185.1">
    <property type="nucleotide sequence ID" value="NZ_RXOE01000005.1"/>
</dbReference>
<evidence type="ECO:0000256" key="2">
    <source>
        <dbReference type="ARBA" id="ARBA00022801"/>
    </source>
</evidence>
<comment type="similarity">
    <text evidence="4">Belongs to the cyclic nucleotide phosphodiesterase class-III family.</text>
</comment>
<comment type="caution">
    <text evidence="6">The sequence shown here is derived from an EMBL/GenBank/DDBJ whole genome shotgun (WGS) entry which is preliminary data.</text>
</comment>
<dbReference type="InterPro" id="IPR004843">
    <property type="entry name" value="Calcineurin-like_PHP"/>
</dbReference>
<evidence type="ECO:0000256" key="4">
    <source>
        <dbReference type="ARBA" id="ARBA00025742"/>
    </source>
</evidence>
<dbReference type="Pfam" id="PF00149">
    <property type="entry name" value="Metallophos"/>
    <property type="match status" value="1"/>
</dbReference>
<dbReference type="InterPro" id="IPR029052">
    <property type="entry name" value="Metallo-depent_PP-like"/>
</dbReference>
<proteinExistence type="inferred from homology"/>
<protein>
    <submittedName>
        <fullName evidence="6">Phosphodiesterase</fullName>
    </submittedName>
</protein>
<dbReference type="GO" id="GO:0046872">
    <property type="term" value="F:metal ion binding"/>
    <property type="evidence" value="ECO:0007669"/>
    <property type="project" value="UniProtKB-KW"/>
</dbReference>
<dbReference type="PANTHER" id="PTHR42988:SF2">
    <property type="entry name" value="CYCLIC NUCLEOTIDE PHOSPHODIESTERASE CBUA0032-RELATED"/>
    <property type="match status" value="1"/>
</dbReference>
<evidence type="ECO:0000313" key="6">
    <source>
        <dbReference type="EMBL" id="RTQ32929.1"/>
    </source>
</evidence>
<feature type="domain" description="Calcineurin-like phosphoesterase" evidence="5">
    <location>
        <begin position="1"/>
        <end position="196"/>
    </location>
</feature>
<dbReference type="PANTHER" id="PTHR42988">
    <property type="entry name" value="PHOSPHOHYDROLASE"/>
    <property type="match status" value="1"/>
</dbReference>
<dbReference type="InterPro" id="IPR050884">
    <property type="entry name" value="CNP_phosphodiesterase-III"/>
</dbReference>
<keyword evidence="7" id="KW-1185">Reference proteome</keyword>
<dbReference type="AlphaFoldDB" id="A0A3S0JUD2"/>
<evidence type="ECO:0000259" key="5">
    <source>
        <dbReference type="Pfam" id="PF00149"/>
    </source>
</evidence>
<dbReference type="CDD" id="cd07402">
    <property type="entry name" value="MPP_GpdQ"/>
    <property type="match status" value="1"/>
</dbReference>
<dbReference type="EMBL" id="RXOE01000005">
    <property type="protein sequence ID" value="RTQ32929.1"/>
    <property type="molecule type" value="Genomic_DNA"/>
</dbReference>
<dbReference type="InterPro" id="IPR042281">
    <property type="entry name" value="GpdQ_beta-strand"/>
</dbReference>
<organism evidence="6 7">
    <name type="scientific">Variovorax gossypii</name>
    <dbReference type="NCBI Taxonomy" id="1679495"/>
    <lineage>
        <taxon>Bacteria</taxon>
        <taxon>Pseudomonadati</taxon>
        <taxon>Pseudomonadota</taxon>
        <taxon>Betaproteobacteria</taxon>
        <taxon>Burkholderiales</taxon>
        <taxon>Comamonadaceae</taxon>
        <taxon>Variovorax</taxon>
    </lineage>
</organism>
<dbReference type="InterPro" id="IPR042283">
    <property type="entry name" value="GpdQ_catalytic"/>
</dbReference>
<keyword evidence="3" id="KW-0408">Iron</keyword>
<dbReference type="SUPFAM" id="SSF56300">
    <property type="entry name" value="Metallo-dependent phosphatases"/>
    <property type="match status" value="1"/>
</dbReference>
<dbReference type="Gene3D" id="3.30.750.180">
    <property type="entry name" value="GpdQ, beta-strand dimerisation domain"/>
    <property type="match status" value="1"/>
</dbReference>
<reference evidence="6 7" key="1">
    <citation type="submission" date="2018-12" db="EMBL/GenBank/DDBJ databases">
        <title>The genome of Variovorax gossypii DSM 100435.</title>
        <authorList>
            <person name="Gao J."/>
            <person name="Sun J."/>
        </authorList>
    </citation>
    <scope>NUCLEOTIDE SEQUENCE [LARGE SCALE GENOMIC DNA]</scope>
    <source>
        <strain evidence="6 7">DSM 100435</strain>
    </source>
</reference>
<dbReference type="GO" id="GO:0004112">
    <property type="term" value="F:cyclic-nucleotide phosphodiesterase activity"/>
    <property type="evidence" value="ECO:0007669"/>
    <property type="project" value="InterPro"/>
</dbReference>
<keyword evidence="2" id="KW-0378">Hydrolase</keyword>
<dbReference type="Gene3D" id="3.60.21.40">
    <property type="entry name" value="GpdQ, catalytic alpha/beta sandwich domain"/>
    <property type="match status" value="1"/>
</dbReference>
<name>A0A3S0JUD2_9BURK</name>
<dbReference type="InterPro" id="IPR026575">
    <property type="entry name" value="GpdQ/CpdA-like"/>
</dbReference>
<dbReference type="OrthoDB" id="9784378at2"/>
<evidence type="ECO:0000313" key="7">
    <source>
        <dbReference type="Proteomes" id="UP000267418"/>
    </source>
</evidence>
<evidence type="ECO:0000256" key="1">
    <source>
        <dbReference type="ARBA" id="ARBA00022723"/>
    </source>
</evidence>
<evidence type="ECO:0000256" key="3">
    <source>
        <dbReference type="ARBA" id="ARBA00023004"/>
    </source>
</evidence>
<dbReference type="Proteomes" id="UP000267418">
    <property type="component" value="Unassembled WGS sequence"/>
</dbReference>
<keyword evidence="1" id="KW-0479">Metal-binding</keyword>
<gene>
    <name evidence="6" type="ORF">EJP69_19710</name>
</gene>
<sequence>MLIAQLSDPHIRPEGVLYQGVANSNRMFNEALAHVHALDRCPDLLLITGDLVDEGRPEEYAMVRELLAATRIPFLVIPGNHDHRENFRAAFGDQPYLPREGPLHWCVEDHPVRLIGLDSCPTGKHHGHIDAQGLAWLARTLAQDTVRPTVLMLHHPPFMSGIPYMDTYRYMEVQQLEDVVRAAPNVELVLCGHVHRTMLRRWAGTVVCTCPSTTTEIDLQLAPEAPPQSHIGPRGCMLHLWDKAHGMVSHVSHIGAFEGPYGFA</sequence>